<dbReference type="HOGENOM" id="CLU_3273191_0_0_4"/>
<dbReference type="AlphaFoldDB" id="B4RNH9"/>
<dbReference type="EMBL" id="CP001050">
    <property type="protein sequence ID" value="ACF30618.1"/>
    <property type="molecule type" value="Genomic_DNA"/>
</dbReference>
<dbReference type="Proteomes" id="UP000002564">
    <property type="component" value="Chromosome"/>
</dbReference>
<evidence type="ECO:0000313" key="1">
    <source>
        <dbReference type="EMBL" id="ACF30618.1"/>
    </source>
</evidence>
<sequence>MHPLFNLLIFCACSMRLSSRTGRKMPSEHGFQTAWQSAFVF</sequence>
<proteinExistence type="predicted"/>
<dbReference type="KEGG" id="ngk:NGK_2003"/>
<protein>
    <submittedName>
        <fullName evidence="1">Uncharacterized protein</fullName>
    </submittedName>
</protein>
<accession>B4RNH9</accession>
<name>B4RNH9_NEIG2</name>
<organism evidence="1 2">
    <name type="scientific">Neisseria gonorrhoeae (strain NCCP11945)</name>
    <dbReference type="NCBI Taxonomy" id="521006"/>
    <lineage>
        <taxon>Bacteria</taxon>
        <taxon>Pseudomonadati</taxon>
        <taxon>Pseudomonadota</taxon>
        <taxon>Betaproteobacteria</taxon>
        <taxon>Neisseriales</taxon>
        <taxon>Neisseriaceae</taxon>
        <taxon>Neisseria</taxon>
    </lineage>
</organism>
<gene>
    <name evidence="1" type="ordered locus">NGK_2003</name>
</gene>
<evidence type="ECO:0000313" key="2">
    <source>
        <dbReference type="Proteomes" id="UP000002564"/>
    </source>
</evidence>
<reference evidence="1 2" key="1">
    <citation type="journal article" date="2008" name="J. Bacteriol.">
        <title>Complete genome sequence of Neisseria gonorrhoeae NCCP11945.</title>
        <authorList>
            <person name="Chung G.T."/>
            <person name="Yoo J.S."/>
            <person name="Oh H.B."/>
            <person name="Lee Y.S."/>
            <person name="Cha S.H."/>
            <person name="Kim S.J."/>
            <person name="Yoo C.K."/>
        </authorList>
    </citation>
    <scope>NUCLEOTIDE SEQUENCE [LARGE SCALE GENOMIC DNA]</scope>
    <source>
        <strain evidence="1 2">NCCP11945</strain>
    </source>
</reference>